<name>A0ABR7X586_9SPHI</name>
<evidence type="ECO:0000256" key="1">
    <source>
        <dbReference type="ARBA" id="ARBA00023125"/>
    </source>
</evidence>
<dbReference type="RefSeq" id="WP_191175581.1">
    <property type="nucleotide sequence ID" value="NZ_JACWMW010000002.1"/>
</dbReference>
<organism evidence="4 5">
    <name type="scientific">Mucilaginibacter rigui</name>
    <dbReference type="NCBI Taxonomy" id="534635"/>
    <lineage>
        <taxon>Bacteria</taxon>
        <taxon>Pseudomonadati</taxon>
        <taxon>Bacteroidota</taxon>
        <taxon>Sphingobacteriia</taxon>
        <taxon>Sphingobacteriales</taxon>
        <taxon>Sphingobacteriaceae</taxon>
        <taxon>Mucilaginibacter</taxon>
    </lineage>
</organism>
<protein>
    <submittedName>
        <fullName evidence="4">Helix-turn-helix transcriptional regulator</fullName>
    </submittedName>
</protein>
<dbReference type="CDD" id="cd00093">
    <property type="entry name" value="HTH_XRE"/>
    <property type="match status" value="1"/>
</dbReference>
<dbReference type="InterPro" id="IPR001387">
    <property type="entry name" value="Cro/C1-type_HTH"/>
</dbReference>
<reference evidence="4 5" key="1">
    <citation type="submission" date="2020-09" db="EMBL/GenBank/DDBJ databases">
        <title>Novel species of Mucilaginibacter isolated from a glacier on the Tibetan Plateau.</title>
        <authorList>
            <person name="Liu Q."/>
            <person name="Xin Y.-H."/>
        </authorList>
    </citation>
    <scope>NUCLEOTIDE SEQUENCE [LARGE SCALE GENOMIC DNA]</scope>
    <source>
        <strain evidence="4 5">CGMCC 1.13878</strain>
    </source>
</reference>
<evidence type="ECO:0000313" key="5">
    <source>
        <dbReference type="Proteomes" id="UP000618754"/>
    </source>
</evidence>
<dbReference type="EMBL" id="JACWMW010000002">
    <property type="protein sequence ID" value="MBD1385723.1"/>
    <property type="molecule type" value="Genomic_DNA"/>
</dbReference>
<accession>A0ABR7X586</accession>
<dbReference type="PANTHER" id="PTHR46558:SF4">
    <property type="entry name" value="DNA-BIDING PHAGE PROTEIN"/>
    <property type="match status" value="1"/>
</dbReference>
<comment type="caution">
    <text evidence="4">The sequence shown here is derived from an EMBL/GenBank/DDBJ whole genome shotgun (WGS) entry which is preliminary data.</text>
</comment>
<sequence>MYSPGTQLKKLRLLAGLTQEELASKLSIKRNNISMIESGRNNPTFDFITSVCGLFNVTADYFLTNDDPATYDTVLFVINGIKNNAENVINNDKIGDYLNSNTDDNLNSKKHTKKTENSKKGASLNLDELNQGLTKVIQSNLLYLEFHLSDILLNLKFLNEKITGKKFDREDFEERAKSIKNMVVLLRDVLSSGHPTSKVLFNSLLNSEEAIRIMLDGIREQSKDLLLNSK</sequence>
<keyword evidence="5" id="KW-1185">Reference proteome</keyword>
<dbReference type="PROSITE" id="PS50943">
    <property type="entry name" value="HTH_CROC1"/>
    <property type="match status" value="1"/>
</dbReference>
<dbReference type="Gene3D" id="1.10.260.40">
    <property type="entry name" value="lambda repressor-like DNA-binding domains"/>
    <property type="match status" value="1"/>
</dbReference>
<dbReference type="Proteomes" id="UP000618754">
    <property type="component" value="Unassembled WGS sequence"/>
</dbReference>
<keyword evidence="1" id="KW-0238">DNA-binding</keyword>
<dbReference type="SUPFAM" id="SSF47413">
    <property type="entry name" value="lambda repressor-like DNA-binding domains"/>
    <property type="match status" value="1"/>
</dbReference>
<proteinExistence type="predicted"/>
<evidence type="ECO:0000259" key="3">
    <source>
        <dbReference type="PROSITE" id="PS50943"/>
    </source>
</evidence>
<evidence type="ECO:0000256" key="2">
    <source>
        <dbReference type="SAM" id="MobiDB-lite"/>
    </source>
</evidence>
<gene>
    <name evidence="4" type="ORF">IDJ75_10575</name>
</gene>
<feature type="domain" description="HTH cro/C1-type" evidence="3">
    <location>
        <begin position="8"/>
        <end position="62"/>
    </location>
</feature>
<dbReference type="SMART" id="SM00530">
    <property type="entry name" value="HTH_XRE"/>
    <property type="match status" value="1"/>
</dbReference>
<dbReference type="PANTHER" id="PTHR46558">
    <property type="entry name" value="TRACRIPTIONAL REGULATORY PROTEIN-RELATED-RELATED"/>
    <property type="match status" value="1"/>
</dbReference>
<dbReference type="Pfam" id="PF01381">
    <property type="entry name" value="HTH_3"/>
    <property type="match status" value="1"/>
</dbReference>
<dbReference type="InterPro" id="IPR010982">
    <property type="entry name" value="Lambda_DNA-bd_dom_sf"/>
</dbReference>
<evidence type="ECO:0000313" key="4">
    <source>
        <dbReference type="EMBL" id="MBD1385723.1"/>
    </source>
</evidence>
<feature type="region of interest" description="Disordered" evidence="2">
    <location>
        <begin position="100"/>
        <end position="119"/>
    </location>
</feature>